<dbReference type="GO" id="GO:0005737">
    <property type="term" value="C:cytoplasm"/>
    <property type="evidence" value="ECO:0007669"/>
    <property type="project" value="UniProtKB-SubCell"/>
</dbReference>
<reference evidence="6 8" key="1">
    <citation type="submission" date="2015-11" db="EMBL/GenBank/DDBJ databases">
        <title>Identification of large and diverse effector repertoires of 38 Legionella species.</title>
        <authorList>
            <person name="Burstein D."/>
            <person name="Amaro F."/>
            <person name="Zusman T."/>
            <person name="Lifshitz Z."/>
            <person name="Cohen O."/>
            <person name="Gilbert J.A."/>
            <person name="Pupko T."/>
            <person name="Shuman H.A."/>
            <person name="Segal G."/>
        </authorList>
    </citation>
    <scope>NUCLEOTIDE SEQUENCE [LARGE SCALE GENOMIC DNA]</scope>
    <source>
        <strain evidence="6 8">1762-AUS-E</strain>
    </source>
</reference>
<keyword evidence="5" id="KW-0143">Chaperone</keyword>
<dbReference type="OrthoDB" id="9795145at2"/>
<dbReference type="NCBIfam" id="TIGR00809">
    <property type="entry name" value="secB"/>
    <property type="match status" value="1"/>
</dbReference>
<evidence type="ECO:0000256" key="3">
    <source>
        <dbReference type="ARBA" id="ARBA00022927"/>
    </source>
</evidence>
<comment type="similarity">
    <text evidence="1 5">Belongs to the SecB family.</text>
</comment>
<accession>A0A0W0R3E8</accession>
<keyword evidence="5" id="KW-0963">Cytoplasm</keyword>
<keyword evidence="7" id="KW-0614">Plasmid</keyword>
<dbReference type="KEGG" id="ladl:NCTC12735_00236"/>
<keyword evidence="2 5" id="KW-0813">Transport</keyword>
<dbReference type="PANTHER" id="PTHR36918">
    <property type="match status" value="1"/>
</dbReference>
<evidence type="ECO:0000313" key="8">
    <source>
        <dbReference type="Proteomes" id="UP000054859"/>
    </source>
</evidence>
<dbReference type="GO" id="GO:0006457">
    <property type="term" value="P:protein folding"/>
    <property type="evidence" value="ECO:0007669"/>
    <property type="project" value="UniProtKB-UniRule"/>
</dbReference>
<dbReference type="GO" id="GO:0051082">
    <property type="term" value="F:unfolded protein binding"/>
    <property type="evidence" value="ECO:0007669"/>
    <property type="project" value="InterPro"/>
</dbReference>
<dbReference type="GO" id="GO:0051262">
    <property type="term" value="P:protein tetramerization"/>
    <property type="evidence" value="ECO:0007669"/>
    <property type="project" value="InterPro"/>
</dbReference>
<evidence type="ECO:0000256" key="5">
    <source>
        <dbReference type="HAMAP-Rule" id="MF_00821"/>
    </source>
</evidence>
<evidence type="ECO:0000256" key="2">
    <source>
        <dbReference type="ARBA" id="ARBA00022448"/>
    </source>
</evidence>
<reference evidence="7 9" key="2">
    <citation type="submission" date="2018-12" db="EMBL/GenBank/DDBJ databases">
        <authorList>
            <consortium name="Pathogen Informatics"/>
        </authorList>
    </citation>
    <scope>NUCLEOTIDE SEQUENCE [LARGE SCALE GENOMIC DNA]</scope>
    <source>
        <strain evidence="7 9">NCTC12735</strain>
        <plasmid evidence="9">9</plasmid>
    </source>
</reference>
<name>A0A0W0R3E8_9GAMM</name>
<evidence type="ECO:0000256" key="1">
    <source>
        <dbReference type="ARBA" id="ARBA00009990"/>
    </source>
</evidence>
<dbReference type="SUPFAM" id="SSF54611">
    <property type="entry name" value="SecB-like"/>
    <property type="match status" value="1"/>
</dbReference>
<dbReference type="PANTHER" id="PTHR36918:SF1">
    <property type="entry name" value="PROTEIN-EXPORT PROTEIN SECB"/>
    <property type="match status" value="1"/>
</dbReference>
<dbReference type="GO" id="GO:0015031">
    <property type="term" value="P:protein transport"/>
    <property type="evidence" value="ECO:0007669"/>
    <property type="project" value="UniProtKB-UniRule"/>
</dbReference>
<dbReference type="EMBL" id="LR134418">
    <property type="protein sequence ID" value="VEH84629.1"/>
    <property type="molecule type" value="Genomic_DNA"/>
</dbReference>
<dbReference type="AlphaFoldDB" id="A0A0W0R3E8"/>
<comment type="subunit">
    <text evidence="5">Homotetramer, a dimer of dimers. One homotetramer interacts with 1 SecA dimer.</text>
</comment>
<evidence type="ECO:0000313" key="7">
    <source>
        <dbReference type="EMBL" id="VEH84629.1"/>
    </source>
</evidence>
<dbReference type="InterPro" id="IPR003708">
    <property type="entry name" value="SecB"/>
</dbReference>
<evidence type="ECO:0000313" key="6">
    <source>
        <dbReference type="EMBL" id="KTC65550.1"/>
    </source>
</evidence>
<evidence type="ECO:0000256" key="4">
    <source>
        <dbReference type="ARBA" id="ARBA00023010"/>
    </source>
</evidence>
<dbReference type="PRINTS" id="PR01594">
    <property type="entry name" value="SECBCHAPRONE"/>
</dbReference>
<dbReference type="InterPro" id="IPR035958">
    <property type="entry name" value="SecB-like_sf"/>
</dbReference>
<dbReference type="NCBIfam" id="NF004393">
    <property type="entry name" value="PRK05751.1-4"/>
    <property type="match status" value="1"/>
</dbReference>
<comment type="function">
    <text evidence="5">One of the proteins required for the normal export of preproteins out of the cell cytoplasm. It is a molecular chaperone that binds to a subset of precursor proteins, maintaining them in a translocation-competent state. It also specifically binds to its receptor SecA.</text>
</comment>
<dbReference type="PATRIC" id="fig|45056.6.peg.213"/>
<dbReference type="EMBL" id="LNKA01000001">
    <property type="protein sequence ID" value="KTC65550.1"/>
    <property type="molecule type" value="Genomic_DNA"/>
</dbReference>
<dbReference type="STRING" id="45056.Lade_0208"/>
<organism evidence="6 8">
    <name type="scientific">Legionella adelaidensis</name>
    <dbReference type="NCBI Taxonomy" id="45056"/>
    <lineage>
        <taxon>Bacteria</taxon>
        <taxon>Pseudomonadati</taxon>
        <taxon>Pseudomonadota</taxon>
        <taxon>Gammaproteobacteria</taxon>
        <taxon>Legionellales</taxon>
        <taxon>Legionellaceae</taxon>
        <taxon>Legionella</taxon>
    </lineage>
</organism>
<dbReference type="RefSeq" id="WP_058461303.1">
    <property type="nucleotide sequence ID" value="NZ_CAAAHS010000003.1"/>
</dbReference>
<dbReference type="Proteomes" id="UP000281170">
    <property type="component" value="Plasmid 9"/>
</dbReference>
<proteinExistence type="inferred from homology"/>
<dbReference type="Gene3D" id="3.10.420.10">
    <property type="entry name" value="SecB-like"/>
    <property type="match status" value="1"/>
</dbReference>
<keyword evidence="3 5" id="KW-0653">Protein transport</keyword>
<evidence type="ECO:0000313" key="9">
    <source>
        <dbReference type="Proteomes" id="UP000281170"/>
    </source>
</evidence>
<keyword evidence="4 5" id="KW-0811">Translocation</keyword>
<dbReference type="Proteomes" id="UP000054859">
    <property type="component" value="Unassembled WGS sequence"/>
</dbReference>
<dbReference type="HAMAP" id="MF_00821">
    <property type="entry name" value="SecB"/>
    <property type="match status" value="1"/>
</dbReference>
<protein>
    <recommendedName>
        <fullName evidence="5">Protein-export protein SecB</fullName>
    </recommendedName>
</protein>
<sequence>MSEQNNNPNNEAHFMIQRIYVKDLSFETKNTPAIFQQKWEPELSLDLNTKHTKLEEGVYEVTLTVTATVKNQKETAFLVEVQQAGIFTIQGAPAQQLEHLLGSFCPSILFPYAREAITTEVVRGSFPQLVLAPINFDAIYMQQLEEKRKAEVEKKAATSN</sequence>
<comment type="subcellular location">
    <subcellularLocation>
        <location evidence="5">Cytoplasm</location>
    </subcellularLocation>
</comment>
<dbReference type="Pfam" id="PF02556">
    <property type="entry name" value="SecB"/>
    <property type="match status" value="1"/>
</dbReference>
<geneLocation type="plasmid" evidence="7 9">
    <name>9</name>
</geneLocation>
<keyword evidence="8" id="KW-1185">Reference proteome</keyword>
<gene>
    <name evidence="5 6" type="primary">secB</name>
    <name evidence="6" type="ORF">Lade_0208</name>
    <name evidence="7" type="ORF">NCTC12735_00236</name>
</gene>